<keyword evidence="2" id="KW-1185">Reference proteome</keyword>
<dbReference type="Proteomes" id="UP000708208">
    <property type="component" value="Unassembled WGS sequence"/>
</dbReference>
<organism evidence="1 2">
    <name type="scientific">Allacma fusca</name>
    <dbReference type="NCBI Taxonomy" id="39272"/>
    <lineage>
        <taxon>Eukaryota</taxon>
        <taxon>Metazoa</taxon>
        <taxon>Ecdysozoa</taxon>
        <taxon>Arthropoda</taxon>
        <taxon>Hexapoda</taxon>
        <taxon>Collembola</taxon>
        <taxon>Symphypleona</taxon>
        <taxon>Sminthuridae</taxon>
        <taxon>Allacma</taxon>
    </lineage>
</organism>
<dbReference type="EMBL" id="CAJVCH010404690">
    <property type="protein sequence ID" value="CAG7817825.1"/>
    <property type="molecule type" value="Genomic_DNA"/>
</dbReference>
<protein>
    <submittedName>
        <fullName evidence="1">Uncharacterized protein</fullName>
    </submittedName>
</protein>
<gene>
    <name evidence="1" type="ORF">AFUS01_LOCUS28368</name>
</gene>
<evidence type="ECO:0000313" key="1">
    <source>
        <dbReference type="EMBL" id="CAG7817825.1"/>
    </source>
</evidence>
<dbReference type="AlphaFoldDB" id="A0A8J2PJZ8"/>
<accession>A0A8J2PJZ8</accession>
<evidence type="ECO:0000313" key="2">
    <source>
        <dbReference type="Proteomes" id="UP000708208"/>
    </source>
</evidence>
<feature type="non-terminal residue" evidence="1">
    <location>
        <position position="1"/>
    </location>
</feature>
<name>A0A8J2PJZ8_9HEXA</name>
<comment type="caution">
    <text evidence="1">The sequence shown here is derived from an EMBL/GenBank/DDBJ whole genome shotgun (WGS) entry which is preliminary data.</text>
</comment>
<proteinExistence type="predicted"/>
<sequence length="25" mass="2850">KIVAISFLSRGLVLQVTGWFLWQST</sequence>
<reference evidence="1" key="1">
    <citation type="submission" date="2021-06" db="EMBL/GenBank/DDBJ databases">
        <authorList>
            <person name="Hodson N. C."/>
            <person name="Mongue J. A."/>
            <person name="Jaron S. K."/>
        </authorList>
    </citation>
    <scope>NUCLEOTIDE SEQUENCE</scope>
</reference>